<evidence type="ECO:0000313" key="1">
    <source>
        <dbReference type="EMBL" id="CAJ0590607.1"/>
    </source>
</evidence>
<dbReference type="EMBL" id="CATQJL010000001">
    <property type="protein sequence ID" value="CAJ0590607.1"/>
    <property type="molecule type" value="Genomic_DNA"/>
</dbReference>
<proteinExistence type="predicted"/>
<accession>A0AA36DMW5</accession>
<feature type="non-terminal residue" evidence="1">
    <location>
        <position position="1"/>
    </location>
</feature>
<dbReference type="Proteomes" id="UP001176961">
    <property type="component" value="Unassembled WGS sequence"/>
</dbReference>
<keyword evidence="2" id="KW-1185">Reference proteome</keyword>
<evidence type="ECO:0000313" key="2">
    <source>
        <dbReference type="Proteomes" id="UP001176961"/>
    </source>
</evidence>
<comment type="caution">
    <text evidence="1">The sequence shown here is derived from an EMBL/GenBank/DDBJ whole genome shotgun (WGS) entry which is preliminary data.</text>
</comment>
<name>A0AA36DMW5_CYLNA</name>
<reference evidence="1" key="1">
    <citation type="submission" date="2023-07" db="EMBL/GenBank/DDBJ databases">
        <authorList>
            <consortium name="CYATHOMIX"/>
        </authorList>
    </citation>
    <scope>NUCLEOTIDE SEQUENCE</scope>
    <source>
        <strain evidence="1">N/A</strain>
    </source>
</reference>
<dbReference type="AlphaFoldDB" id="A0AA36DMW5"/>
<organism evidence="1 2">
    <name type="scientific">Cylicocyclus nassatus</name>
    <name type="common">Nematode worm</name>
    <dbReference type="NCBI Taxonomy" id="53992"/>
    <lineage>
        <taxon>Eukaryota</taxon>
        <taxon>Metazoa</taxon>
        <taxon>Ecdysozoa</taxon>
        <taxon>Nematoda</taxon>
        <taxon>Chromadorea</taxon>
        <taxon>Rhabditida</taxon>
        <taxon>Rhabditina</taxon>
        <taxon>Rhabditomorpha</taxon>
        <taxon>Strongyloidea</taxon>
        <taxon>Strongylidae</taxon>
        <taxon>Cylicocyclus</taxon>
    </lineage>
</organism>
<protein>
    <submittedName>
        <fullName evidence="1">Uncharacterized protein</fullName>
    </submittedName>
</protein>
<sequence length="63" mass="7327">GIQTSTHASEKTFQVNTKGRKLCIWKRRIRCKVMGFADNKDIWKPSLDSLQIGADFMWNAHFD</sequence>
<gene>
    <name evidence="1" type="ORF">CYNAS_LOCUS2590</name>
</gene>